<protein>
    <submittedName>
        <fullName evidence="3">Uncharacterized protein</fullName>
    </submittedName>
</protein>
<name>A0A914R4W8_PAREQ</name>
<organism evidence="2 3">
    <name type="scientific">Parascaris equorum</name>
    <name type="common">Equine roundworm</name>
    <dbReference type="NCBI Taxonomy" id="6256"/>
    <lineage>
        <taxon>Eukaryota</taxon>
        <taxon>Metazoa</taxon>
        <taxon>Ecdysozoa</taxon>
        <taxon>Nematoda</taxon>
        <taxon>Chromadorea</taxon>
        <taxon>Rhabditida</taxon>
        <taxon>Spirurina</taxon>
        <taxon>Ascaridomorpha</taxon>
        <taxon>Ascaridoidea</taxon>
        <taxon>Ascarididae</taxon>
        <taxon>Parascaris</taxon>
    </lineage>
</organism>
<dbReference type="Proteomes" id="UP000887564">
    <property type="component" value="Unplaced"/>
</dbReference>
<evidence type="ECO:0000313" key="2">
    <source>
        <dbReference type="Proteomes" id="UP000887564"/>
    </source>
</evidence>
<evidence type="ECO:0000313" key="3">
    <source>
        <dbReference type="WBParaSite" id="PEQ_0000166401-mRNA-1"/>
    </source>
</evidence>
<proteinExistence type="predicted"/>
<feature type="signal peptide" evidence="1">
    <location>
        <begin position="1"/>
        <end position="18"/>
    </location>
</feature>
<sequence>MYFVFLFIIFSNFSVSSGFRFDHELEMILPECGDESEEPKRSTARPTKMYSGYCLRPYPASRGNYAVDYSKKANVKMRKGILLEVFNSSSCHNKNYVRLFLTNKRIV</sequence>
<evidence type="ECO:0000256" key="1">
    <source>
        <dbReference type="SAM" id="SignalP"/>
    </source>
</evidence>
<reference evidence="3" key="1">
    <citation type="submission" date="2022-11" db="UniProtKB">
        <authorList>
            <consortium name="WormBaseParasite"/>
        </authorList>
    </citation>
    <scope>IDENTIFICATION</scope>
</reference>
<accession>A0A914R4W8</accession>
<dbReference type="WBParaSite" id="PEQ_0000166401-mRNA-1">
    <property type="protein sequence ID" value="PEQ_0000166401-mRNA-1"/>
    <property type="gene ID" value="PEQ_0000166401"/>
</dbReference>
<keyword evidence="1" id="KW-0732">Signal</keyword>
<dbReference type="AlphaFoldDB" id="A0A914R4W8"/>
<feature type="chain" id="PRO_5037528515" evidence="1">
    <location>
        <begin position="19"/>
        <end position="107"/>
    </location>
</feature>
<keyword evidence="2" id="KW-1185">Reference proteome</keyword>